<evidence type="ECO:0000256" key="14">
    <source>
        <dbReference type="SAM" id="MobiDB-lite"/>
    </source>
</evidence>
<evidence type="ECO:0000256" key="6">
    <source>
        <dbReference type="ARBA" id="ARBA00023033"/>
    </source>
</evidence>
<dbReference type="InterPro" id="IPR037069">
    <property type="entry name" value="AcylCoA_DH/ox_N_sf"/>
</dbReference>
<feature type="domain" description="Acyl-CoA dehydrogenase C-terminal" evidence="17">
    <location>
        <begin position="267"/>
        <end position="400"/>
    </location>
</feature>
<evidence type="ECO:0000256" key="1">
    <source>
        <dbReference type="ARBA" id="ARBA00004496"/>
    </source>
</evidence>
<dbReference type="NCBIfam" id="TIGR04022">
    <property type="entry name" value="sulfur_SfnB"/>
    <property type="match status" value="1"/>
</dbReference>
<feature type="compositionally biased region" description="Basic and acidic residues" evidence="14">
    <location>
        <begin position="1"/>
        <end position="11"/>
    </location>
</feature>
<evidence type="ECO:0000313" key="19">
    <source>
        <dbReference type="Proteomes" id="UP001242732"/>
    </source>
</evidence>
<dbReference type="InterPro" id="IPR046373">
    <property type="entry name" value="Acyl-CoA_Oxase/DH_mid-dom_sf"/>
</dbReference>
<evidence type="ECO:0000256" key="10">
    <source>
        <dbReference type="ARBA" id="ARBA00034345"/>
    </source>
</evidence>
<dbReference type="GeneID" id="79791831"/>
<keyword evidence="5 18" id="KW-0560">Oxidoreductase</keyword>
<evidence type="ECO:0000256" key="13">
    <source>
        <dbReference type="ARBA" id="ARBA00049456"/>
    </source>
</evidence>
<evidence type="ECO:0000256" key="9">
    <source>
        <dbReference type="ARBA" id="ARBA00034328"/>
    </source>
</evidence>
<dbReference type="InterPro" id="IPR013107">
    <property type="entry name" value="Acyl-CoA_DH_C"/>
</dbReference>
<evidence type="ECO:0000256" key="11">
    <source>
        <dbReference type="ARBA" id="ARBA00047859"/>
    </source>
</evidence>
<feature type="region of interest" description="Disordered" evidence="14">
    <location>
        <begin position="1"/>
        <end position="35"/>
    </location>
</feature>
<dbReference type="Pfam" id="PF02771">
    <property type="entry name" value="Acyl-CoA_dh_N"/>
    <property type="match status" value="1"/>
</dbReference>
<organism evidence="18 19">
    <name type="scientific">Paracidovorax citrulli</name>
    <name type="common">Acidovorax citrulli</name>
    <dbReference type="NCBI Taxonomy" id="80869"/>
    <lineage>
        <taxon>Bacteria</taxon>
        <taxon>Pseudomonadati</taxon>
        <taxon>Pseudomonadota</taxon>
        <taxon>Betaproteobacteria</taxon>
        <taxon>Burkholderiales</taxon>
        <taxon>Comamonadaceae</taxon>
        <taxon>Paracidovorax</taxon>
    </lineage>
</organism>
<comment type="catalytic activity">
    <reaction evidence="11">
        <text>dibenzothiophene + FMNH2 + O2 = dibenzothiophene 5-oxide + FMN + H2O + H(+)</text>
        <dbReference type="Rhea" id="RHEA:49076"/>
        <dbReference type="ChEBI" id="CHEBI:15377"/>
        <dbReference type="ChEBI" id="CHEBI:15378"/>
        <dbReference type="ChEBI" id="CHEBI:15379"/>
        <dbReference type="ChEBI" id="CHEBI:23681"/>
        <dbReference type="ChEBI" id="CHEBI:23683"/>
        <dbReference type="ChEBI" id="CHEBI:57618"/>
        <dbReference type="ChEBI" id="CHEBI:58210"/>
    </reaction>
</comment>
<dbReference type="Gene3D" id="1.10.540.10">
    <property type="entry name" value="Acyl-CoA dehydrogenase/oxidase, N-terminal domain"/>
    <property type="match status" value="1"/>
</dbReference>
<evidence type="ECO:0000256" key="8">
    <source>
        <dbReference type="ARBA" id="ARBA00034317"/>
    </source>
</evidence>
<dbReference type="EC" id="1.14.14.21" evidence="9"/>
<feature type="domain" description="Acyl-CoA oxidase/dehydrogenase middle" evidence="15">
    <location>
        <begin position="164"/>
        <end position="241"/>
    </location>
</feature>
<evidence type="ECO:0000313" key="18">
    <source>
        <dbReference type="EMBL" id="WIY50490.1"/>
    </source>
</evidence>
<keyword evidence="19" id="KW-1185">Reference proteome</keyword>
<dbReference type="Proteomes" id="UP001242732">
    <property type="component" value="Chromosome"/>
</dbReference>
<dbReference type="PANTHER" id="PTHR43884:SF12">
    <property type="entry name" value="ISOVALERYL-COA DEHYDROGENASE, MITOCHONDRIAL-RELATED"/>
    <property type="match status" value="1"/>
</dbReference>
<name>A0ABY9AU81_PARCI</name>
<reference evidence="18 19" key="1">
    <citation type="submission" date="2023-06" db="EMBL/GenBank/DDBJ databases">
        <authorList>
            <person name="Ham H."/>
            <person name="Park D.S."/>
        </authorList>
    </citation>
    <scope>NUCLEOTIDE SEQUENCE [LARGE SCALE GENOMIC DNA]</scope>
    <source>
        <strain evidence="18 19">KACC 17005</strain>
    </source>
</reference>
<evidence type="ECO:0000259" key="17">
    <source>
        <dbReference type="Pfam" id="PF08028"/>
    </source>
</evidence>
<sequence>MTAHTPQERHSLQQAGPTPPASPVPPAPAHRPPVLDTPAQILGTAAALARAWAPQALARDRERRLPWTEIEAYSASGLWGITVPLAHGGPGADAWTLAQTIATVSAADGSLGHIPQNHFHALEVLRVGGTEAQQRFFHGRVLQGERFGNALSETGHRDYRRRTRLERSGSGWVLHGRKSYCTGAIFAHWIPTQAMQQFHDGREVSVIAFVPRHAPGITVEDDWDGMGQRVTGSGSVALDGVPVQPEWIVPFQASFDRPTAIGPFAQLMHAAIDLGIGEGALQAALPFIRDHARPWIDAQVERATDDPLTLHAVGEVDLRLRAARAMLRRAARFVDAARHAPDEDTVAAASVAVAEARALAHRAGLLAANKLLELGGTSATAAEHGFDRFWRNVRTHTLHDPVRWKYHAVGNHVLNGTRPPRHGAL</sequence>
<dbReference type="RefSeq" id="WP_011795133.1">
    <property type="nucleotide sequence ID" value="NZ_CP023687.1"/>
</dbReference>
<dbReference type="Pfam" id="PF02770">
    <property type="entry name" value="Acyl-CoA_dh_M"/>
    <property type="match status" value="1"/>
</dbReference>
<dbReference type="GO" id="GO:0016491">
    <property type="term" value="F:oxidoreductase activity"/>
    <property type="evidence" value="ECO:0007669"/>
    <property type="project" value="UniProtKB-KW"/>
</dbReference>
<keyword evidence="2" id="KW-0285">Flavoprotein</keyword>
<evidence type="ECO:0000256" key="12">
    <source>
        <dbReference type="ARBA" id="ARBA00048445"/>
    </source>
</evidence>
<dbReference type="InterPro" id="IPR013786">
    <property type="entry name" value="AcylCoA_DH/ox_N"/>
</dbReference>
<dbReference type="SUPFAM" id="SSF56645">
    <property type="entry name" value="Acyl-CoA dehydrogenase NM domain-like"/>
    <property type="match status" value="1"/>
</dbReference>
<dbReference type="Gene3D" id="1.20.140.10">
    <property type="entry name" value="Butyryl-CoA Dehydrogenase, subunit A, domain 3"/>
    <property type="match status" value="1"/>
</dbReference>
<keyword evidence="3" id="KW-0288">FMN</keyword>
<evidence type="ECO:0000259" key="16">
    <source>
        <dbReference type="Pfam" id="PF02771"/>
    </source>
</evidence>
<evidence type="ECO:0000256" key="4">
    <source>
        <dbReference type="ARBA" id="ARBA00022741"/>
    </source>
</evidence>
<dbReference type="InterPro" id="IPR006091">
    <property type="entry name" value="Acyl-CoA_Oxase/DH_mid-dom"/>
</dbReference>
<dbReference type="SUPFAM" id="SSF47203">
    <property type="entry name" value="Acyl-CoA dehydrogenase C-terminal domain-like"/>
    <property type="match status" value="1"/>
</dbReference>
<feature type="domain" description="Acyl-CoA dehydrogenase/oxidase N-terminal" evidence="16">
    <location>
        <begin position="48"/>
        <end position="145"/>
    </location>
</feature>
<comment type="catalytic activity">
    <reaction evidence="13">
        <text>dibenzothiophene + 2 FMNH2 + 2 O2 = dibenzothiophene 5,5-dioxide + 2 FMN + 2 H2O + 2 H(+)</text>
        <dbReference type="Rhea" id="RHEA:49072"/>
        <dbReference type="ChEBI" id="CHEBI:15377"/>
        <dbReference type="ChEBI" id="CHEBI:15378"/>
        <dbReference type="ChEBI" id="CHEBI:15379"/>
        <dbReference type="ChEBI" id="CHEBI:23681"/>
        <dbReference type="ChEBI" id="CHEBI:57618"/>
        <dbReference type="ChEBI" id="CHEBI:58210"/>
        <dbReference type="ChEBI" id="CHEBI:90356"/>
        <dbReference type="EC" id="1.14.14.21"/>
    </reaction>
</comment>
<dbReference type="PANTHER" id="PTHR43884">
    <property type="entry name" value="ACYL-COA DEHYDROGENASE"/>
    <property type="match status" value="1"/>
</dbReference>
<accession>A0ABY9AU81</accession>
<evidence type="ECO:0000256" key="7">
    <source>
        <dbReference type="ARBA" id="ARBA00034307"/>
    </source>
</evidence>
<dbReference type="Gene3D" id="2.40.110.10">
    <property type="entry name" value="Butyryl-CoA Dehydrogenase, subunit A, domain 2"/>
    <property type="match status" value="1"/>
</dbReference>
<dbReference type="InterPro" id="IPR036250">
    <property type="entry name" value="AcylCo_DH-like_C"/>
</dbReference>
<protein>
    <recommendedName>
        <fullName evidence="10">Dibenzothiophene monooxygenase</fullName>
        <ecNumber evidence="9">1.14.14.21</ecNumber>
    </recommendedName>
</protein>
<gene>
    <name evidence="18" type="ORF">QRO08_07965</name>
</gene>
<evidence type="ECO:0000259" key="15">
    <source>
        <dbReference type="Pfam" id="PF02770"/>
    </source>
</evidence>
<dbReference type="Pfam" id="PF08028">
    <property type="entry name" value="Acyl-CoA_dh_2"/>
    <property type="match status" value="1"/>
</dbReference>
<evidence type="ECO:0000256" key="5">
    <source>
        <dbReference type="ARBA" id="ARBA00023002"/>
    </source>
</evidence>
<feature type="compositionally biased region" description="Pro residues" evidence="14">
    <location>
        <begin position="17"/>
        <end position="31"/>
    </location>
</feature>
<proteinExistence type="inferred from homology"/>
<dbReference type="PIRSF" id="PIRSF016578">
    <property type="entry name" value="HsaA"/>
    <property type="match status" value="1"/>
</dbReference>
<keyword evidence="6" id="KW-0503">Monooxygenase</keyword>
<dbReference type="InterPro" id="IPR023922">
    <property type="entry name" value="S04_starv_induced_SfnB"/>
</dbReference>
<evidence type="ECO:0000256" key="2">
    <source>
        <dbReference type="ARBA" id="ARBA00022630"/>
    </source>
</evidence>
<comment type="similarity">
    <text evidence="8">Belongs to the DszC flavin monooxygenase family.</text>
</comment>
<dbReference type="EMBL" id="CP127363">
    <property type="protein sequence ID" value="WIY50490.1"/>
    <property type="molecule type" value="Genomic_DNA"/>
</dbReference>
<dbReference type="InterPro" id="IPR009100">
    <property type="entry name" value="AcylCoA_DH/oxidase_NM_dom_sf"/>
</dbReference>
<keyword evidence="4" id="KW-0547">Nucleotide-binding</keyword>
<evidence type="ECO:0000256" key="3">
    <source>
        <dbReference type="ARBA" id="ARBA00022643"/>
    </source>
</evidence>
<comment type="subcellular location">
    <subcellularLocation>
        <location evidence="1">Cytoplasm</location>
    </subcellularLocation>
</comment>
<comment type="pathway">
    <text evidence="7">Sulfur metabolism; dibenzothiophene degradation.</text>
</comment>
<comment type="catalytic activity">
    <reaction evidence="12">
        <text>dibenzothiophene 5-oxide + FMNH2 + O2 = dibenzothiophene 5,5-dioxide + FMN + H2O + H(+)</text>
        <dbReference type="Rhea" id="RHEA:49080"/>
        <dbReference type="ChEBI" id="CHEBI:15377"/>
        <dbReference type="ChEBI" id="CHEBI:15378"/>
        <dbReference type="ChEBI" id="CHEBI:15379"/>
        <dbReference type="ChEBI" id="CHEBI:23683"/>
        <dbReference type="ChEBI" id="CHEBI:57618"/>
        <dbReference type="ChEBI" id="CHEBI:58210"/>
        <dbReference type="ChEBI" id="CHEBI:90356"/>
    </reaction>
</comment>